<protein>
    <submittedName>
        <fullName evidence="8">Ocs element-binding factor 1</fullName>
    </submittedName>
</protein>
<evidence type="ECO:0000313" key="8">
    <source>
        <dbReference type="EMBL" id="GFQ03623.1"/>
    </source>
</evidence>
<dbReference type="PANTHER" id="PTHR45764:SF38">
    <property type="entry name" value="BZIP TRANSCRIPTION FACTOR 44"/>
    <property type="match status" value="1"/>
</dbReference>
<accession>A0A830CZ78</accession>
<proteinExistence type="predicted"/>
<dbReference type="GO" id="GO:0045893">
    <property type="term" value="P:positive regulation of DNA-templated transcription"/>
    <property type="evidence" value="ECO:0007669"/>
    <property type="project" value="TreeGrafter"/>
</dbReference>
<comment type="caution">
    <text evidence="8">The sequence shown here is derived from an EMBL/GenBank/DDBJ whole genome shotgun (WGS) entry which is preliminary data.</text>
</comment>
<keyword evidence="3" id="KW-0238">DNA-binding</keyword>
<dbReference type="AlphaFoldDB" id="A0A830CZ78"/>
<evidence type="ECO:0000256" key="1">
    <source>
        <dbReference type="ARBA" id="ARBA00004123"/>
    </source>
</evidence>
<dbReference type="OrthoDB" id="1719986at2759"/>
<dbReference type="InterPro" id="IPR046347">
    <property type="entry name" value="bZIP_sf"/>
</dbReference>
<feature type="domain" description="BZIP" evidence="7">
    <location>
        <begin position="25"/>
        <end position="88"/>
    </location>
</feature>
<keyword evidence="2" id="KW-0805">Transcription regulation</keyword>
<dbReference type="CDD" id="cd14702">
    <property type="entry name" value="bZIP_plant_GBF1"/>
    <property type="match status" value="1"/>
</dbReference>
<dbReference type="Pfam" id="PF00170">
    <property type="entry name" value="bZIP_1"/>
    <property type="match status" value="1"/>
</dbReference>
<evidence type="ECO:0000256" key="2">
    <source>
        <dbReference type="ARBA" id="ARBA00023015"/>
    </source>
</evidence>
<evidence type="ECO:0000256" key="5">
    <source>
        <dbReference type="ARBA" id="ARBA00023242"/>
    </source>
</evidence>
<dbReference type="Gene3D" id="1.20.5.170">
    <property type="match status" value="1"/>
</dbReference>
<dbReference type="PROSITE" id="PS00036">
    <property type="entry name" value="BZIP_BASIC"/>
    <property type="match status" value="1"/>
</dbReference>
<comment type="subcellular location">
    <subcellularLocation>
        <location evidence="1">Nucleus</location>
    </subcellularLocation>
</comment>
<dbReference type="PANTHER" id="PTHR45764">
    <property type="entry name" value="BZIP TRANSCRIPTION FACTOR 44"/>
    <property type="match status" value="1"/>
</dbReference>
<keyword evidence="4" id="KW-0804">Transcription</keyword>
<evidence type="ECO:0000256" key="3">
    <source>
        <dbReference type="ARBA" id="ARBA00023125"/>
    </source>
</evidence>
<dbReference type="GO" id="GO:0046982">
    <property type="term" value="F:protein heterodimerization activity"/>
    <property type="evidence" value="ECO:0007669"/>
    <property type="project" value="UniProtKB-ARBA"/>
</dbReference>
<dbReference type="SMART" id="SM00338">
    <property type="entry name" value="BRLZ"/>
    <property type="match status" value="1"/>
</dbReference>
<evidence type="ECO:0000313" key="9">
    <source>
        <dbReference type="Proteomes" id="UP000653305"/>
    </source>
</evidence>
<sequence>MASSSGNSSGSPPVQNSGSDEDLLNLRKRKRMQSNRESARRSRQRKQKQMDDLTAQVSQLRKENGQISSSINVTTQHYVSVEADNSVLRAQMMELTQRLNSLNEILNYINSTAAAAAAAGGCLFEAEEFQQHQGFGDGFLNNNNNNNSWNSVGFNQLQPIMASAEMFDYY</sequence>
<evidence type="ECO:0000256" key="6">
    <source>
        <dbReference type="SAM" id="MobiDB-lite"/>
    </source>
</evidence>
<dbReference type="GO" id="GO:0005634">
    <property type="term" value="C:nucleus"/>
    <property type="evidence" value="ECO:0007669"/>
    <property type="project" value="UniProtKB-SubCell"/>
</dbReference>
<keyword evidence="5" id="KW-0539">Nucleus</keyword>
<dbReference type="GO" id="GO:0003700">
    <property type="term" value="F:DNA-binding transcription factor activity"/>
    <property type="evidence" value="ECO:0007669"/>
    <property type="project" value="InterPro"/>
</dbReference>
<name>A0A830CZ78_9LAMI</name>
<dbReference type="EMBL" id="BMAC01000851">
    <property type="protein sequence ID" value="GFQ03623.1"/>
    <property type="molecule type" value="Genomic_DNA"/>
</dbReference>
<dbReference type="PROSITE" id="PS50217">
    <property type="entry name" value="BZIP"/>
    <property type="match status" value="1"/>
</dbReference>
<keyword evidence="9" id="KW-1185">Reference proteome</keyword>
<dbReference type="SUPFAM" id="SSF57959">
    <property type="entry name" value="Leucine zipper domain"/>
    <property type="match status" value="1"/>
</dbReference>
<organism evidence="8 9">
    <name type="scientific">Phtheirospermum japonicum</name>
    <dbReference type="NCBI Taxonomy" id="374723"/>
    <lineage>
        <taxon>Eukaryota</taxon>
        <taxon>Viridiplantae</taxon>
        <taxon>Streptophyta</taxon>
        <taxon>Embryophyta</taxon>
        <taxon>Tracheophyta</taxon>
        <taxon>Spermatophyta</taxon>
        <taxon>Magnoliopsida</taxon>
        <taxon>eudicotyledons</taxon>
        <taxon>Gunneridae</taxon>
        <taxon>Pentapetalae</taxon>
        <taxon>asterids</taxon>
        <taxon>lamiids</taxon>
        <taxon>Lamiales</taxon>
        <taxon>Orobanchaceae</taxon>
        <taxon>Orobanchaceae incertae sedis</taxon>
        <taxon>Phtheirospermum</taxon>
    </lineage>
</organism>
<dbReference type="GO" id="GO:0000976">
    <property type="term" value="F:transcription cis-regulatory region binding"/>
    <property type="evidence" value="ECO:0007669"/>
    <property type="project" value="TreeGrafter"/>
</dbReference>
<evidence type="ECO:0000259" key="7">
    <source>
        <dbReference type="PROSITE" id="PS50217"/>
    </source>
</evidence>
<feature type="region of interest" description="Disordered" evidence="6">
    <location>
        <begin position="1"/>
        <end position="52"/>
    </location>
</feature>
<evidence type="ECO:0000256" key="4">
    <source>
        <dbReference type="ARBA" id="ARBA00023163"/>
    </source>
</evidence>
<dbReference type="InterPro" id="IPR045314">
    <property type="entry name" value="bZIP_plant_GBF1"/>
</dbReference>
<feature type="compositionally biased region" description="Low complexity" evidence="6">
    <location>
        <begin position="1"/>
        <end position="18"/>
    </location>
</feature>
<dbReference type="Proteomes" id="UP000653305">
    <property type="component" value="Unassembled WGS sequence"/>
</dbReference>
<gene>
    <name evidence="8" type="ORF">PHJA_002506100</name>
</gene>
<dbReference type="InterPro" id="IPR004827">
    <property type="entry name" value="bZIP"/>
</dbReference>
<dbReference type="FunFam" id="1.20.5.170:FF:000020">
    <property type="entry name" value="BZIP transcription factor"/>
    <property type="match status" value="1"/>
</dbReference>
<reference evidence="8" key="1">
    <citation type="submission" date="2020-07" db="EMBL/GenBank/DDBJ databases">
        <title>Ethylene signaling mediates host invasion by parasitic plants.</title>
        <authorList>
            <person name="Yoshida S."/>
        </authorList>
    </citation>
    <scope>NUCLEOTIDE SEQUENCE</scope>
    <source>
        <strain evidence="8">Okayama</strain>
    </source>
</reference>